<keyword evidence="2" id="KW-0812">Transmembrane</keyword>
<dbReference type="AlphaFoldDB" id="A0A165CBA0"/>
<dbReference type="GO" id="GO:0032153">
    <property type="term" value="C:cell division site"/>
    <property type="evidence" value="ECO:0007669"/>
    <property type="project" value="TreeGrafter"/>
</dbReference>
<evidence type="ECO:0000256" key="2">
    <source>
        <dbReference type="SAM" id="Phobius"/>
    </source>
</evidence>
<protein>
    <submittedName>
        <fullName evidence="3">Pali-domain-containing protein</fullName>
    </submittedName>
</protein>
<proteinExistence type="predicted"/>
<dbReference type="Pfam" id="PF06687">
    <property type="entry name" value="SUR7"/>
    <property type="match status" value="1"/>
</dbReference>
<dbReference type="GO" id="GO:0005886">
    <property type="term" value="C:plasma membrane"/>
    <property type="evidence" value="ECO:0007669"/>
    <property type="project" value="InterPro"/>
</dbReference>
<dbReference type="PANTHER" id="PTHR28013">
    <property type="entry name" value="PROTEIN DCV1-RELATED"/>
    <property type="match status" value="1"/>
</dbReference>
<organism evidence="3 4">
    <name type="scientific">Laetiporus sulphureus 93-53</name>
    <dbReference type="NCBI Taxonomy" id="1314785"/>
    <lineage>
        <taxon>Eukaryota</taxon>
        <taxon>Fungi</taxon>
        <taxon>Dikarya</taxon>
        <taxon>Basidiomycota</taxon>
        <taxon>Agaricomycotina</taxon>
        <taxon>Agaricomycetes</taxon>
        <taxon>Polyporales</taxon>
        <taxon>Laetiporus</taxon>
    </lineage>
</organism>
<gene>
    <name evidence="3" type="ORF">LAESUDRAFT_706268</name>
</gene>
<evidence type="ECO:0000313" key="3">
    <source>
        <dbReference type="EMBL" id="KZT02497.1"/>
    </source>
</evidence>
<dbReference type="GeneID" id="63823646"/>
<dbReference type="InParanoid" id="A0A165CBA0"/>
<dbReference type="Proteomes" id="UP000076871">
    <property type="component" value="Unassembled WGS sequence"/>
</dbReference>
<keyword evidence="4" id="KW-1185">Reference proteome</keyword>
<feature type="region of interest" description="Disordered" evidence="1">
    <location>
        <begin position="274"/>
        <end position="300"/>
    </location>
</feature>
<reference evidence="3 4" key="1">
    <citation type="journal article" date="2016" name="Mol. Biol. Evol.">
        <title>Comparative Genomics of Early-Diverging Mushroom-Forming Fungi Provides Insights into the Origins of Lignocellulose Decay Capabilities.</title>
        <authorList>
            <person name="Nagy L.G."/>
            <person name="Riley R."/>
            <person name="Tritt A."/>
            <person name="Adam C."/>
            <person name="Daum C."/>
            <person name="Floudas D."/>
            <person name="Sun H."/>
            <person name="Yadav J.S."/>
            <person name="Pangilinan J."/>
            <person name="Larsson K.H."/>
            <person name="Matsuura K."/>
            <person name="Barry K."/>
            <person name="Labutti K."/>
            <person name="Kuo R."/>
            <person name="Ohm R.A."/>
            <person name="Bhattacharya S.S."/>
            <person name="Shirouzu T."/>
            <person name="Yoshinaga Y."/>
            <person name="Martin F.M."/>
            <person name="Grigoriev I.V."/>
            <person name="Hibbett D.S."/>
        </authorList>
    </citation>
    <scope>NUCLEOTIDE SEQUENCE [LARGE SCALE GENOMIC DNA]</scope>
    <source>
        <strain evidence="3 4">93-53</strain>
    </source>
</reference>
<accession>A0A165CBA0</accession>
<dbReference type="RefSeq" id="XP_040760237.1">
    <property type="nucleotide sequence ID" value="XM_040906617.1"/>
</dbReference>
<sequence>MGIVRPATPGFLVTLAATVLLALVTFSVPYLKSIYFLKATIAVSSSNETFTFGTLGYCLEQSNGTTCSSPHVGYSLDVNELLGDDTVVQIPNVLVKWITYALVLHIVGLILAALSAIFGLLAHVREMSMAYCSSFVSGFAASVSLVAFIFDLVLFFVTKSRIKDEGGSASLGNAVWLTLVAWLLLFFAGCFYGIGRYCIKRRPGRFGRNTPSADDRYAEQMHLDAVKAESDRKARQRQKEGGLPAFQEYEQMQPLAKTPSEEYIDDGDKIVPLSDAQNAGVGTYSGRQRTQYPGGYSQAPEGTRAVDAYYNPAVTSPAQSSIYPPQSPPQPQRQASGHSQGPSGYAASTYGNTAADAARYGYGHAQQPTTATTNYGHTAGGSSCMFSSFSERQHQNFSVPRAAANDAPSAQPFNPNIYNSTAYMHGAAPSSTAAAAAAAATTSPYYSRSATAQPDRSYTLGGGAYGTAASDAAYFNPYAQGSSSQHTTPSPAPINTRQPTMRGPRSPPQLVESPVESMPQPAQPQYSDSPPMYDAATAQPPGMWSTKHS</sequence>
<feature type="region of interest" description="Disordered" evidence="1">
    <location>
        <begin position="477"/>
        <end position="549"/>
    </location>
</feature>
<dbReference type="InterPro" id="IPR051380">
    <property type="entry name" value="pH-response_reg_palI/RIM9"/>
</dbReference>
<dbReference type="OrthoDB" id="3365245at2759"/>
<dbReference type="InterPro" id="IPR009571">
    <property type="entry name" value="SUR7/Rim9-like_fungi"/>
</dbReference>
<evidence type="ECO:0000313" key="4">
    <source>
        <dbReference type="Proteomes" id="UP000076871"/>
    </source>
</evidence>
<feature type="region of interest" description="Disordered" evidence="1">
    <location>
        <begin position="316"/>
        <end position="349"/>
    </location>
</feature>
<name>A0A165CBA0_9APHY</name>
<feature type="transmembrane region" description="Helical" evidence="2">
    <location>
        <begin position="176"/>
        <end position="199"/>
    </location>
</feature>
<dbReference type="GO" id="GO:0035838">
    <property type="term" value="C:growing cell tip"/>
    <property type="evidence" value="ECO:0007669"/>
    <property type="project" value="TreeGrafter"/>
</dbReference>
<evidence type="ECO:0000256" key="1">
    <source>
        <dbReference type="SAM" id="MobiDB-lite"/>
    </source>
</evidence>
<keyword evidence="2" id="KW-1133">Transmembrane helix</keyword>
<feature type="transmembrane region" description="Helical" evidence="2">
    <location>
        <begin position="12"/>
        <end position="31"/>
    </location>
</feature>
<keyword evidence="2" id="KW-0472">Membrane</keyword>
<feature type="transmembrane region" description="Helical" evidence="2">
    <location>
        <begin position="97"/>
        <end position="122"/>
    </location>
</feature>
<feature type="compositionally biased region" description="Polar residues" evidence="1">
    <location>
        <begin position="479"/>
        <end position="499"/>
    </location>
</feature>
<feature type="transmembrane region" description="Helical" evidence="2">
    <location>
        <begin position="134"/>
        <end position="156"/>
    </location>
</feature>
<dbReference type="STRING" id="1314785.A0A165CBA0"/>
<dbReference type="EMBL" id="KV427652">
    <property type="protein sequence ID" value="KZT02497.1"/>
    <property type="molecule type" value="Genomic_DNA"/>
</dbReference>
<dbReference type="PANTHER" id="PTHR28013:SF4">
    <property type="entry name" value="MARVEL DOMAIN-CONTAINING PROTEIN"/>
    <property type="match status" value="1"/>
</dbReference>